<dbReference type="GO" id="GO:0016042">
    <property type="term" value="P:lipid catabolic process"/>
    <property type="evidence" value="ECO:0007669"/>
    <property type="project" value="UniProtKB-UniRule"/>
</dbReference>
<dbReference type="GO" id="GO:0016787">
    <property type="term" value="F:hydrolase activity"/>
    <property type="evidence" value="ECO:0007669"/>
    <property type="project" value="UniProtKB-UniRule"/>
</dbReference>
<evidence type="ECO:0000313" key="7">
    <source>
        <dbReference type="EMBL" id="EYC52860.1"/>
    </source>
</evidence>
<feature type="active site" description="Proton acceptor" evidence="4">
    <location>
        <position position="182"/>
    </location>
</feature>
<evidence type="ECO:0000256" key="2">
    <source>
        <dbReference type="ARBA" id="ARBA00022963"/>
    </source>
</evidence>
<evidence type="ECO:0000256" key="5">
    <source>
        <dbReference type="SAM" id="MobiDB-lite"/>
    </source>
</evidence>
<sequence>MSTSSPRQTALPDSHPCPLALVLGSGGVRSVAALGIVEQLALEGIRPDLVVGCSSGALFGAQIACGMHGERALRLATTLWSAELTQQRRWRAYAQMLMPGLAGFGPDFALRDDRLIVRRIQQAFGDTLLEQLPTPLRVAVTEAATGQPVTLAQGRLVDALRASMAVPILFPPVAIDGRHLVDGVLSDPLPIAAAPEARLILTLGFQGGMPRRVDRLSRLVARTSTTLINNLMQARVEATQARGQQVIHLELALDRHVGLWDTSALPYLYEAGQRAVAQRLHDIQVALHSSHAVDQPTRAGAGPSHDGTRVSAVI</sequence>
<dbReference type="InterPro" id="IPR002641">
    <property type="entry name" value="PNPLA_dom"/>
</dbReference>
<dbReference type="InterPro" id="IPR050301">
    <property type="entry name" value="NTE"/>
</dbReference>
<evidence type="ECO:0000256" key="4">
    <source>
        <dbReference type="PROSITE-ProRule" id="PRU01161"/>
    </source>
</evidence>
<protein>
    <recommendedName>
        <fullName evidence="6">PNPLA domain-containing protein</fullName>
    </recommendedName>
</protein>
<keyword evidence="3 4" id="KW-0443">Lipid metabolism</keyword>
<keyword evidence="2 4" id="KW-0442">Lipid degradation</keyword>
<dbReference type="EMBL" id="JEMG01000001">
    <property type="protein sequence ID" value="EYC52860.1"/>
    <property type="molecule type" value="Genomic_DNA"/>
</dbReference>
<dbReference type="Pfam" id="PF01734">
    <property type="entry name" value="Patatin"/>
    <property type="match status" value="1"/>
</dbReference>
<dbReference type="PROSITE" id="PS51635">
    <property type="entry name" value="PNPLA"/>
    <property type="match status" value="1"/>
</dbReference>
<keyword evidence="1 4" id="KW-0378">Hydrolase</keyword>
<dbReference type="eggNOG" id="COG1752">
    <property type="taxonomic scope" value="Bacteria"/>
</dbReference>
<dbReference type="PANTHER" id="PTHR14226">
    <property type="entry name" value="NEUROPATHY TARGET ESTERASE/SWISS CHEESE D.MELANOGASTER"/>
    <property type="match status" value="1"/>
</dbReference>
<reference evidence="7 8" key="1">
    <citation type="submission" date="2014-02" db="EMBL/GenBank/DDBJ databases">
        <title>Draft Genome of Hylemonella gracilis isolated from the Niagara River.</title>
        <authorList>
            <person name="Pawlowski D.R."/>
            <person name="Koudelka G.B."/>
        </authorList>
    </citation>
    <scope>NUCLEOTIDE SEQUENCE [LARGE SCALE GENOMIC DNA]</scope>
    <source>
        <strain evidence="7 8">Niagara R</strain>
    </source>
</reference>
<dbReference type="Proteomes" id="UP000023268">
    <property type="component" value="Unassembled WGS sequence"/>
</dbReference>
<dbReference type="STRING" id="1458275.AZ34_10025"/>
<gene>
    <name evidence="7" type="ORF">AZ34_10025</name>
</gene>
<feature type="region of interest" description="Disordered" evidence="5">
    <location>
        <begin position="291"/>
        <end position="314"/>
    </location>
</feature>
<dbReference type="Gene3D" id="3.40.1090.10">
    <property type="entry name" value="Cytosolic phospholipase A2 catalytic domain"/>
    <property type="match status" value="2"/>
</dbReference>
<evidence type="ECO:0000256" key="3">
    <source>
        <dbReference type="ARBA" id="ARBA00023098"/>
    </source>
</evidence>
<comment type="caution">
    <text evidence="7">The sequence shown here is derived from an EMBL/GenBank/DDBJ whole genome shotgun (WGS) entry which is preliminary data.</text>
</comment>
<comment type="caution">
    <text evidence="4">Lacks conserved residue(s) required for the propagation of feature annotation.</text>
</comment>
<feature type="short sequence motif" description="GXSXG" evidence="4">
    <location>
        <begin position="52"/>
        <end position="56"/>
    </location>
</feature>
<organism evidence="7 8">
    <name type="scientific">Hylemonella gracilis str. Niagara R</name>
    <dbReference type="NCBI Taxonomy" id="1458275"/>
    <lineage>
        <taxon>Bacteria</taxon>
        <taxon>Pseudomonadati</taxon>
        <taxon>Pseudomonadota</taxon>
        <taxon>Betaproteobacteria</taxon>
        <taxon>Burkholderiales</taxon>
        <taxon>Comamonadaceae</taxon>
        <taxon>Hylemonella</taxon>
    </lineage>
</organism>
<feature type="active site" description="Nucleophile" evidence="4">
    <location>
        <position position="54"/>
    </location>
</feature>
<accession>A0A016XLS8</accession>
<name>A0A016XLS8_9BURK</name>
<dbReference type="RefSeq" id="WP_035607588.1">
    <property type="nucleotide sequence ID" value="NZ_JEMG01000001.1"/>
</dbReference>
<dbReference type="PANTHER" id="PTHR14226:SF29">
    <property type="entry name" value="NEUROPATHY TARGET ESTERASE SWS"/>
    <property type="match status" value="1"/>
</dbReference>
<evidence type="ECO:0000313" key="8">
    <source>
        <dbReference type="Proteomes" id="UP000023268"/>
    </source>
</evidence>
<dbReference type="InterPro" id="IPR016035">
    <property type="entry name" value="Acyl_Trfase/lysoPLipase"/>
</dbReference>
<dbReference type="AlphaFoldDB" id="A0A016XLS8"/>
<evidence type="ECO:0000256" key="1">
    <source>
        <dbReference type="ARBA" id="ARBA00022801"/>
    </source>
</evidence>
<feature type="domain" description="PNPLA" evidence="6">
    <location>
        <begin position="21"/>
        <end position="195"/>
    </location>
</feature>
<proteinExistence type="predicted"/>
<evidence type="ECO:0000259" key="6">
    <source>
        <dbReference type="PROSITE" id="PS51635"/>
    </source>
</evidence>
<dbReference type="SUPFAM" id="SSF52151">
    <property type="entry name" value="FabD/lysophospholipase-like"/>
    <property type="match status" value="1"/>
</dbReference>